<protein>
    <submittedName>
        <fullName evidence="1">Uncharacterized protein</fullName>
    </submittedName>
</protein>
<dbReference type="AlphaFoldDB" id="A0A133U6A1"/>
<proteinExistence type="predicted"/>
<sequence>MRRGPVPGYDELVDHYERQLDRFKRKDIPPMIVVGEGCEVTPVIGLSEEFRERREGVEKHEPGDLEEDPAARLMYLICLFTPDRKVAQFYDKLTLELLHEFRGDEAEIF</sequence>
<organism evidence="1 2">
    <name type="scientific">candidate division MSBL1 archaeon SCGC-AAA259B11</name>
    <dbReference type="NCBI Taxonomy" id="1698260"/>
    <lineage>
        <taxon>Archaea</taxon>
        <taxon>Methanobacteriati</taxon>
        <taxon>Methanobacteriota</taxon>
        <taxon>candidate division MSBL1</taxon>
    </lineage>
</organism>
<dbReference type="Proteomes" id="UP000070184">
    <property type="component" value="Unassembled WGS sequence"/>
</dbReference>
<dbReference type="EMBL" id="LHXK01000024">
    <property type="protein sequence ID" value="KXA89729.1"/>
    <property type="molecule type" value="Genomic_DNA"/>
</dbReference>
<gene>
    <name evidence="1" type="ORF">AKJ61_02245</name>
</gene>
<reference evidence="1 2" key="1">
    <citation type="journal article" date="2016" name="Sci. Rep.">
        <title>Metabolic traits of an uncultured archaeal lineage -MSBL1- from brine pools of the Red Sea.</title>
        <authorList>
            <person name="Mwirichia R."/>
            <person name="Alam I."/>
            <person name="Rashid M."/>
            <person name="Vinu M."/>
            <person name="Ba-Alawi W."/>
            <person name="Anthony Kamau A."/>
            <person name="Kamanda Ngugi D."/>
            <person name="Goker M."/>
            <person name="Klenk H.P."/>
            <person name="Bajic V."/>
            <person name="Stingl U."/>
        </authorList>
    </citation>
    <scope>NUCLEOTIDE SEQUENCE [LARGE SCALE GENOMIC DNA]</scope>
    <source>
        <strain evidence="1">SCGC-AAA259B11</strain>
    </source>
</reference>
<evidence type="ECO:0000313" key="1">
    <source>
        <dbReference type="EMBL" id="KXA89729.1"/>
    </source>
</evidence>
<name>A0A133U6A1_9EURY</name>
<comment type="caution">
    <text evidence="1">The sequence shown here is derived from an EMBL/GenBank/DDBJ whole genome shotgun (WGS) entry which is preliminary data.</text>
</comment>
<evidence type="ECO:0000313" key="2">
    <source>
        <dbReference type="Proteomes" id="UP000070184"/>
    </source>
</evidence>
<keyword evidence="2" id="KW-1185">Reference proteome</keyword>
<accession>A0A133U6A1</accession>